<organism evidence="2 3">
    <name type="scientific">Brassica campestris</name>
    <name type="common">Field mustard</name>
    <dbReference type="NCBI Taxonomy" id="3711"/>
    <lineage>
        <taxon>Eukaryota</taxon>
        <taxon>Viridiplantae</taxon>
        <taxon>Streptophyta</taxon>
        <taxon>Embryophyta</taxon>
        <taxon>Tracheophyta</taxon>
        <taxon>Spermatophyta</taxon>
        <taxon>Magnoliopsida</taxon>
        <taxon>eudicotyledons</taxon>
        <taxon>Gunneridae</taxon>
        <taxon>Pentapetalae</taxon>
        <taxon>rosids</taxon>
        <taxon>malvids</taxon>
        <taxon>Brassicales</taxon>
        <taxon>Brassicaceae</taxon>
        <taxon>Brassiceae</taxon>
        <taxon>Brassica</taxon>
    </lineage>
</organism>
<reference evidence="2 3" key="1">
    <citation type="submission" date="2021-07" db="EMBL/GenBank/DDBJ databases">
        <authorList>
            <consortium name="Genoscope - CEA"/>
            <person name="William W."/>
        </authorList>
    </citation>
    <scope>NUCLEOTIDE SEQUENCE [LARGE SCALE GENOMIC DNA]</scope>
</reference>
<dbReference type="EMBL" id="LS974617">
    <property type="protein sequence ID" value="CAG7890016.1"/>
    <property type="molecule type" value="Genomic_DNA"/>
</dbReference>
<evidence type="ECO:0000259" key="1">
    <source>
        <dbReference type="Pfam" id="PF07734"/>
    </source>
</evidence>
<feature type="domain" description="F-box associated beta-propeller type 1" evidence="1">
    <location>
        <begin position="1"/>
        <end position="78"/>
    </location>
</feature>
<dbReference type="InterPro" id="IPR006527">
    <property type="entry name" value="F-box-assoc_dom_typ1"/>
</dbReference>
<accession>A0A8D9H1K4</accession>
<proteinExistence type="predicted"/>
<sequence>MFLDYNVYLVNINLLNPSIERIGKLVDPDDNTADGVNISNIFYCQGLFLCVTKHRTRLVVWNPFNGQTRWIQPRHYYHLHMTGMLLDTRRGSTARGEATKF</sequence>
<dbReference type="Pfam" id="PF07734">
    <property type="entry name" value="FBA_1"/>
    <property type="match status" value="1"/>
</dbReference>
<dbReference type="Proteomes" id="UP000694005">
    <property type="component" value="Chromosome A01"/>
</dbReference>
<protein>
    <recommendedName>
        <fullName evidence="1">F-box associated beta-propeller type 1 domain-containing protein</fullName>
    </recommendedName>
</protein>
<name>A0A8D9H1K4_BRACM</name>
<dbReference type="Gramene" id="A01p40920.2_BraZ1">
    <property type="protein sequence ID" value="A01p40920.2_BraZ1.CDS.1"/>
    <property type="gene ID" value="A01g40920.2_BraZ1"/>
</dbReference>
<gene>
    <name evidence="2" type="ORF">BRAPAZ1V2_A01P40920.2</name>
</gene>
<evidence type="ECO:0000313" key="2">
    <source>
        <dbReference type="EMBL" id="CAG7890016.1"/>
    </source>
</evidence>
<evidence type="ECO:0000313" key="3">
    <source>
        <dbReference type="Proteomes" id="UP000694005"/>
    </source>
</evidence>
<dbReference type="AlphaFoldDB" id="A0A8D9H1K4"/>